<dbReference type="AlphaFoldDB" id="A0A4V2K795"/>
<protein>
    <submittedName>
        <fullName evidence="2">Uncharacterized protein</fullName>
    </submittedName>
</protein>
<keyword evidence="3" id="KW-1185">Reference proteome</keyword>
<gene>
    <name evidence="2" type="ORF">BD310DRAFT_826267</name>
</gene>
<dbReference type="EMBL" id="ML145172">
    <property type="protein sequence ID" value="TBU55238.1"/>
    <property type="molecule type" value="Genomic_DNA"/>
</dbReference>
<evidence type="ECO:0000313" key="2">
    <source>
        <dbReference type="EMBL" id="TBU55238.1"/>
    </source>
</evidence>
<feature type="region of interest" description="Disordered" evidence="1">
    <location>
        <begin position="16"/>
        <end position="36"/>
    </location>
</feature>
<dbReference type="Proteomes" id="UP000292082">
    <property type="component" value="Unassembled WGS sequence"/>
</dbReference>
<evidence type="ECO:0000313" key="3">
    <source>
        <dbReference type="Proteomes" id="UP000292082"/>
    </source>
</evidence>
<proteinExistence type="predicted"/>
<sequence>MSVTASNITNLLMSLNAPPVRSSTSPHTSAPLPAERDCERDFGSFGDYDDTGLWNRGRHPKHILCQPEREQHMGSLLWLCSSSSSPFWLSQARGGLKPCYGGPSSGTGDKISERGISQSSTRSGRPLVSRASSMASSNLRSSMLSAGTSTWAFTRYSNNSPLGFDGGDERVIAELAQPRQQGIPGSCPSPDACERQV</sequence>
<name>A0A4V2K795_9APHY</name>
<reference evidence="2 3" key="1">
    <citation type="submission" date="2019-01" db="EMBL/GenBank/DDBJ databases">
        <title>Draft genome sequences of three monokaryotic isolates of the white-rot basidiomycete fungus Dichomitus squalens.</title>
        <authorList>
            <consortium name="DOE Joint Genome Institute"/>
            <person name="Lopez S.C."/>
            <person name="Andreopoulos B."/>
            <person name="Pangilinan J."/>
            <person name="Lipzen A."/>
            <person name="Riley R."/>
            <person name="Ahrendt S."/>
            <person name="Ng V."/>
            <person name="Barry K."/>
            <person name="Daum C."/>
            <person name="Grigoriev I.V."/>
            <person name="Hilden K.S."/>
            <person name="Makela M.R."/>
            <person name="de Vries R.P."/>
        </authorList>
    </citation>
    <scope>NUCLEOTIDE SEQUENCE [LARGE SCALE GENOMIC DNA]</scope>
    <source>
        <strain evidence="2 3">CBS 464.89</strain>
    </source>
</reference>
<feature type="region of interest" description="Disordered" evidence="1">
    <location>
        <begin position="100"/>
        <end position="134"/>
    </location>
</feature>
<accession>A0A4V2K795</accession>
<organism evidence="2 3">
    <name type="scientific">Dichomitus squalens</name>
    <dbReference type="NCBI Taxonomy" id="114155"/>
    <lineage>
        <taxon>Eukaryota</taxon>
        <taxon>Fungi</taxon>
        <taxon>Dikarya</taxon>
        <taxon>Basidiomycota</taxon>
        <taxon>Agaricomycotina</taxon>
        <taxon>Agaricomycetes</taxon>
        <taxon>Polyporales</taxon>
        <taxon>Polyporaceae</taxon>
        <taxon>Dichomitus</taxon>
    </lineage>
</organism>
<dbReference type="STRING" id="114155.A0A4V2K795"/>
<evidence type="ECO:0000256" key="1">
    <source>
        <dbReference type="SAM" id="MobiDB-lite"/>
    </source>
</evidence>